<name>A0AA89CB09_PINIB</name>
<proteinExistence type="predicted"/>
<organism evidence="4 5">
    <name type="scientific">Pinctada imbricata</name>
    <name type="common">Atlantic pearl-oyster</name>
    <name type="synonym">Pinctada martensii</name>
    <dbReference type="NCBI Taxonomy" id="66713"/>
    <lineage>
        <taxon>Eukaryota</taxon>
        <taxon>Metazoa</taxon>
        <taxon>Spiralia</taxon>
        <taxon>Lophotrochozoa</taxon>
        <taxon>Mollusca</taxon>
        <taxon>Bivalvia</taxon>
        <taxon>Autobranchia</taxon>
        <taxon>Pteriomorphia</taxon>
        <taxon>Pterioida</taxon>
        <taxon>Pterioidea</taxon>
        <taxon>Pteriidae</taxon>
        <taxon>Pinctada</taxon>
    </lineage>
</organism>
<feature type="domain" description="Sema" evidence="3">
    <location>
        <begin position="8"/>
        <end position="151"/>
    </location>
</feature>
<dbReference type="InterPro" id="IPR015943">
    <property type="entry name" value="WD40/YVTN_repeat-like_dom_sf"/>
</dbReference>
<gene>
    <name evidence="4" type="ORF">FSP39_016698</name>
</gene>
<comment type="caution">
    <text evidence="1">Lacks conserved residue(s) required for the propagation of feature annotation.</text>
</comment>
<evidence type="ECO:0000313" key="5">
    <source>
        <dbReference type="Proteomes" id="UP001186944"/>
    </source>
</evidence>
<dbReference type="SUPFAM" id="SSF101912">
    <property type="entry name" value="Sema domain"/>
    <property type="match status" value="1"/>
</dbReference>
<dbReference type="PROSITE" id="PS51004">
    <property type="entry name" value="SEMA"/>
    <property type="match status" value="1"/>
</dbReference>
<comment type="caution">
    <text evidence="4">The sequence shown here is derived from an EMBL/GenBank/DDBJ whole genome shotgun (WGS) entry which is preliminary data.</text>
</comment>
<evidence type="ECO:0000256" key="2">
    <source>
        <dbReference type="SAM" id="SignalP"/>
    </source>
</evidence>
<protein>
    <recommendedName>
        <fullName evidence="3">Sema domain-containing protein</fullName>
    </recommendedName>
</protein>
<feature type="chain" id="PRO_5041698753" description="Sema domain-containing protein" evidence="2">
    <location>
        <begin position="25"/>
        <end position="151"/>
    </location>
</feature>
<keyword evidence="2" id="KW-0732">Signal</keyword>
<dbReference type="InterPro" id="IPR036352">
    <property type="entry name" value="Semap_dom_sf"/>
</dbReference>
<dbReference type="AlphaFoldDB" id="A0AA89CB09"/>
<dbReference type="Proteomes" id="UP001186944">
    <property type="component" value="Unassembled WGS sequence"/>
</dbReference>
<feature type="signal peptide" evidence="2">
    <location>
        <begin position="1"/>
        <end position="24"/>
    </location>
</feature>
<dbReference type="InterPro" id="IPR001627">
    <property type="entry name" value="Semap_dom"/>
</dbReference>
<dbReference type="Gene3D" id="2.130.10.10">
    <property type="entry name" value="YVTN repeat-like/Quinoprotein amine dehydrogenase"/>
    <property type="match status" value="1"/>
</dbReference>
<dbReference type="EMBL" id="VSWD01000005">
    <property type="protein sequence ID" value="KAK3103127.1"/>
    <property type="molecule type" value="Genomic_DNA"/>
</dbReference>
<evidence type="ECO:0000256" key="1">
    <source>
        <dbReference type="PROSITE-ProRule" id="PRU00352"/>
    </source>
</evidence>
<evidence type="ECO:0000259" key="3">
    <source>
        <dbReference type="PROSITE" id="PS51004"/>
    </source>
</evidence>
<keyword evidence="5" id="KW-1185">Reference proteome</keyword>
<evidence type="ECO:0000313" key="4">
    <source>
        <dbReference type="EMBL" id="KAK3103127.1"/>
    </source>
</evidence>
<accession>A0AA89CB09</accession>
<reference evidence="4" key="1">
    <citation type="submission" date="2019-08" db="EMBL/GenBank/DDBJ databases">
        <title>The improved chromosome-level genome for the pearl oyster Pinctada fucata martensii using PacBio sequencing and Hi-C.</title>
        <authorList>
            <person name="Zheng Z."/>
        </authorList>
    </citation>
    <scope>NUCLEOTIDE SEQUENCE</scope>
    <source>
        <strain evidence="4">ZZ-2019</strain>
        <tissue evidence="4">Adductor muscle</tissue>
    </source>
</reference>
<sequence length="151" mass="16843">MGHHPLYKSILAWTFCLLLSVCTSQDRFSPPYANRPVANLAYDSVTNSLFIGAKNAIFRTSTSLGQMEYAITGPVNDTLNGKPYKARTGFDNHNEILQVLEPGKKLLVCGTGSWGRCAVYNLTRLHQDLNPQTKLYLVTSELTFNQGFVLR</sequence>